<evidence type="ECO:0000313" key="2">
    <source>
        <dbReference type="EMBL" id="KAF6360839.1"/>
    </source>
</evidence>
<gene>
    <name evidence="2" type="ORF">mMyoMyo1_019831</name>
</gene>
<dbReference type="EMBL" id="JABWUV010000004">
    <property type="protein sequence ID" value="KAF6360839.1"/>
    <property type="molecule type" value="Genomic_DNA"/>
</dbReference>
<dbReference type="Proteomes" id="UP000527355">
    <property type="component" value="Unassembled WGS sequence"/>
</dbReference>
<accession>A0A7J7YG30</accession>
<dbReference type="OrthoDB" id="9836436at2759"/>
<name>A0A7J7YG30_MYOMY</name>
<comment type="caution">
    <text evidence="2">The sequence shown here is derived from an EMBL/GenBank/DDBJ whole genome shotgun (WGS) entry which is preliminary data.</text>
</comment>
<reference evidence="2 3" key="1">
    <citation type="journal article" date="2020" name="Nature">
        <title>Six reference-quality genomes reveal evolution of bat adaptations.</title>
        <authorList>
            <person name="Jebb D."/>
            <person name="Huang Z."/>
            <person name="Pippel M."/>
            <person name="Hughes G.M."/>
            <person name="Lavrichenko K."/>
            <person name="Devanna P."/>
            <person name="Winkler S."/>
            <person name="Jermiin L.S."/>
            <person name="Skirmuntt E.C."/>
            <person name="Katzourakis A."/>
            <person name="Burkitt-Gray L."/>
            <person name="Ray D.A."/>
            <person name="Sullivan K.A.M."/>
            <person name="Roscito J.G."/>
            <person name="Kirilenko B.M."/>
            <person name="Davalos L.M."/>
            <person name="Corthals A.P."/>
            <person name="Power M.L."/>
            <person name="Jones G."/>
            <person name="Ransome R.D."/>
            <person name="Dechmann D.K.N."/>
            <person name="Locatelli A.G."/>
            <person name="Puechmaille S.J."/>
            <person name="Fedrigo O."/>
            <person name="Jarvis E.D."/>
            <person name="Hiller M."/>
            <person name="Vernes S.C."/>
            <person name="Myers E.W."/>
            <person name="Teeling E.C."/>
        </authorList>
    </citation>
    <scope>NUCLEOTIDE SEQUENCE [LARGE SCALE GENOMIC DNA]</scope>
    <source>
        <strain evidence="2">MMyoMyo1</strain>
        <tissue evidence="2">Flight muscle</tissue>
    </source>
</reference>
<dbReference type="VEuPathDB" id="HostDB:GeneID_118654621"/>
<feature type="region of interest" description="Disordered" evidence="1">
    <location>
        <begin position="48"/>
        <end position="70"/>
    </location>
</feature>
<protein>
    <submittedName>
        <fullName evidence="2">TRPC5 opposite strand</fullName>
    </submittedName>
</protein>
<evidence type="ECO:0000313" key="3">
    <source>
        <dbReference type="Proteomes" id="UP000527355"/>
    </source>
</evidence>
<organism evidence="2 3">
    <name type="scientific">Myotis myotis</name>
    <name type="common">Greater mouse-eared bat</name>
    <name type="synonym">Vespertilio myotis</name>
    <dbReference type="NCBI Taxonomy" id="51298"/>
    <lineage>
        <taxon>Eukaryota</taxon>
        <taxon>Metazoa</taxon>
        <taxon>Chordata</taxon>
        <taxon>Craniata</taxon>
        <taxon>Vertebrata</taxon>
        <taxon>Euteleostomi</taxon>
        <taxon>Mammalia</taxon>
        <taxon>Eutheria</taxon>
        <taxon>Laurasiatheria</taxon>
        <taxon>Chiroptera</taxon>
        <taxon>Yangochiroptera</taxon>
        <taxon>Vespertilionidae</taxon>
        <taxon>Myotis</taxon>
    </lineage>
</organism>
<sequence length="116" mass="12897">MESLSIPELISGLIDCVAQLIRIAEEILQLFSQEQVPCVEQNEIAEQNEAAEQVEVDSSPSEEGSLPDLADFSDLESILTVREEEDLMFDVDQAMFDMENVYDDVLAGINDDLRSG</sequence>
<proteinExistence type="predicted"/>
<keyword evidence="3" id="KW-1185">Reference proteome</keyword>
<dbReference type="AlphaFoldDB" id="A0A7J7YG30"/>
<evidence type="ECO:0000256" key="1">
    <source>
        <dbReference type="SAM" id="MobiDB-lite"/>
    </source>
</evidence>